<keyword evidence="3" id="KW-1185">Reference proteome</keyword>
<gene>
    <name evidence="2" type="ORF">K0M31_020253</name>
</gene>
<accession>A0AA40G265</accession>
<evidence type="ECO:0000256" key="1">
    <source>
        <dbReference type="SAM" id="MobiDB-lite"/>
    </source>
</evidence>
<organism evidence="2 3">
    <name type="scientific">Melipona bicolor</name>
    <dbReference type="NCBI Taxonomy" id="60889"/>
    <lineage>
        <taxon>Eukaryota</taxon>
        <taxon>Metazoa</taxon>
        <taxon>Ecdysozoa</taxon>
        <taxon>Arthropoda</taxon>
        <taxon>Hexapoda</taxon>
        <taxon>Insecta</taxon>
        <taxon>Pterygota</taxon>
        <taxon>Neoptera</taxon>
        <taxon>Endopterygota</taxon>
        <taxon>Hymenoptera</taxon>
        <taxon>Apocrita</taxon>
        <taxon>Aculeata</taxon>
        <taxon>Apoidea</taxon>
        <taxon>Anthophila</taxon>
        <taxon>Apidae</taxon>
        <taxon>Melipona</taxon>
    </lineage>
</organism>
<proteinExistence type="predicted"/>
<reference evidence="2" key="1">
    <citation type="submission" date="2021-10" db="EMBL/GenBank/DDBJ databases">
        <title>Melipona bicolor Genome sequencing and assembly.</title>
        <authorList>
            <person name="Araujo N.S."/>
            <person name="Arias M.C."/>
        </authorList>
    </citation>
    <scope>NUCLEOTIDE SEQUENCE</scope>
    <source>
        <strain evidence="2">USP_2M_L1-L4_2017</strain>
        <tissue evidence="2">Whole body</tissue>
    </source>
</reference>
<dbReference type="Proteomes" id="UP001177670">
    <property type="component" value="Unassembled WGS sequence"/>
</dbReference>
<evidence type="ECO:0000313" key="2">
    <source>
        <dbReference type="EMBL" id="KAK1129123.1"/>
    </source>
</evidence>
<feature type="compositionally biased region" description="Basic and acidic residues" evidence="1">
    <location>
        <begin position="1"/>
        <end position="23"/>
    </location>
</feature>
<name>A0AA40G265_9HYME</name>
<dbReference type="AlphaFoldDB" id="A0AA40G265"/>
<sequence>MSPFDRRLMNDPSGRKRDTESRKRSSVTNGALLHDECHVCFETWMELVTEIPWSRSQGNPRESLAYCASPDRNSDLNTQRMGPRFPAVPLLPQMAESSSSG</sequence>
<protein>
    <submittedName>
        <fullName evidence="2">Uncharacterized protein</fullName>
    </submittedName>
</protein>
<feature type="region of interest" description="Disordered" evidence="1">
    <location>
        <begin position="1"/>
        <end position="28"/>
    </location>
</feature>
<dbReference type="EMBL" id="JAHYIQ010000009">
    <property type="protein sequence ID" value="KAK1129123.1"/>
    <property type="molecule type" value="Genomic_DNA"/>
</dbReference>
<comment type="caution">
    <text evidence="2">The sequence shown here is derived from an EMBL/GenBank/DDBJ whole genome shotgun (WGS) entry which is preliminary data.</text>
</comment>
<evidence type="ECO:0000313" key="3">
    <source>
        <dbReference type="Proteomes" id="UP001177670"/>
    </source>
</evidence>